<evidence type="ECO:0000256" key="5">
    <source>
        <dbReference type="ARBA" id="ARBA00020555"/>
    </source>
</evidence>
<evidence type="ECO:0000313" key="8">
    <source>
        <dbReference type="Proteomes" id="UP000067206"/>
    </source>
</evidence>
<comment type="catalytic activity">
    <reaction evidence="1">
        <text>D-glucuronate = D-fructuronate</text>
        <dbReference type="Rhea" id="RHEA:13049"/>
        <dbReference type="ChEBI" id="CHEBI:58720"/>
        <dbReference type="ChEBI" id="CHEBI:59863"/>
        <dbReference type="EC" id="5.3.1.12"/>
    </reaction>
</comment>
<proteinExistence type="inferred from homology"/>
<dbReference type="EMBL" id="CP010411">
    <property type="protein sequence ID" value="ALE09418.1"/>
    <property type="molecule type" value="Genomic_DNA"/>
</dbReference>
<dbReference type="InterPro" id="IPR003766">
    <property type="entry name" value="Uronate_isomerase"/>
</dbReference>
<dbReference type="InterPro" id="IPR032466">
    <property type="entry name" value="Metal_Hydrolase"/>
</dbReference>
<sequence length="476" mass="54382">MVSALNEDRLFPTDPEQRLIARRLYEAIKDRPIISPHGHVPIDWFAEDKHFKNPTDLFITPDHYVTRIMHGHSVPFSELGVGQKNFTEEQSRNAFRLLGKYWYAYAGTPMRYWMEDSLSNVFGINKPLNEDTADSIYDELNELLASDDFTTRKLVKRFNIGFISTTDDPTDDLVLHDKVRADANFPARLAPCFRPDRYLAVDRVDWAQLCDQLGESAGVSTATYEGFVEAMRRRRLFFKQHGAVAADYGVDPSLDEVNWSGDTTRLSDDEAIRLYTKARSGSLTSDEARKLHAHLLNDQAKLAQDDGLVMTMHPGVMRNHYRKQLVNYGPDCGADCPMPADWAHWLRPMLNEYGENPDFHLVAFTMDETAYSRELAPMAAYYPALYIGAPWWFLDAPEPILRYYEDVVPYAGFAKLSGFIDDTRALCSIPARHDMNRRLTARYISGLVADHRLSYEEGEQIAIRSVDGQPSDVFKL</sequence>
<dbReference type="Gene3D" id="3.20.20.140">
    <property type="entry name" value="Metal-dependent hydrolases"/>
    <property type="match status" value="1"/>
</dbReference>
<reference evidence="7 8" key="1">
    <citation type="submission" date="2014-12" db="EMBL/GenBank/DDBJ databases">
        <title>Complete genome sequence of Bifidobacterium longum subsp. infantis BT1.</title>
        <authorList>
            <person name="Kim J.F."/>
            <person name="Kwak M.-J."/>
        </authorList>
    </citation>
    <scope>NUCLEOTIDE SEQUENCE [LARGE SCALE GENOMIC DNA]</scope>
    <source>
        <strain evidence="7 8">BT1</strain>
    </source>
</reference>
<dbReference type="NCBIfam" id="NF002794">
    <property type="entry name" value="PRK02925.1"/>
    <property type="match status" value="1"/>
</dbReference>
<dbReference type="Pfam" id="PF02614">
    <property type="entry name" value="UxaC"/>
    <property type="match status" value="1"/>
</dbReference>
<gene>
    <name evidence="7" type="ORF">RY67_1398</name>
</gene>
<dbReference type="GO" id="GO:0042840">
    <property type="term" value="P:D-glucuronate catabolic process"/>
    <property type="evidence" value="ECO:0007669"/>
    <property type="project" value="TreeGrafter"/>
</dbReference>
<evidence type="ECO:0000256" key="2">
    <source>
        <dbReference type="ARBA" id="ARBA00004892"/>
    </source>
</evidence>
<dbReference type="RefSeq" id="WP_060620738.1">
    <property type="nucleotide sequence ID" value="NZ_CP010411.1"/>
</dbReference>
<dbReference type="PANTHER" id="PTHR30068:SF4">
    <property type="entry name" value="URONATE ISOMERASE"/>
    <property type="match status" value="1"/>
</dbReference>
<dbReference type="Gene3D" id="1.10.2020.10">
    <property type="entry name" value="uronate isomerase, domain 2, chain A"/>
    <property type="match status" value="1"/>
</dbReference>
<name>A0A0M4LUL9_BIFLI</name>
<protein>
    <recommendedName>
        <fullName evidence="5">Uronate isomerase</fullName>
        <ecNumber evidence="4">5.3.1.12</ecNumber>
    </recommendedName>
</protein>
<dbReference type="AlphaFoldDB" id="A0A0M4LUL9"/>
<comment type="pathway">
    <text evidence="2">Carbohydrate metabolism; pentose and glucuronate interconversion.</text>
</comment>
<dbReference type="PATRIC" id="fig|1682.24.peg.1360"/>
<comment type="similarity">
    <text evidence="3">Belongs to the metallo-dependent hydrolases superfamily. Uronate isomerase family.</text>
</comment>
<accession>A0A0M4LUL9</accession>
<evidence type="ECO:0000256" key="1">
    <source>
        <dbReference type="ARBA" id="ARBA00001165"/>
    </source>
</evidence>
<dbReference type="SUPFAM" id="SSF51556">
    <property type="entry name" value="Metallo-dependent hydrolases"/>
    <property type="match status" value="1"/>
</dbReference>
<dbReference type="PANTHER" id="PTHR30068">
    <property type="entry name" value="URONATE ISOMERASE"/>
    <property type="match status" value="1"/>
</dbReference>
<dbReference type="Proteomes" id="UP000067206">
    <property type="component" value="Chromosome"/>
</dbReference>
<dbReference type="UniPathway" id="UPA00246"/>
<keyword evidence="6 7" id="KW-0413">Isomerase</keyword>
<dbReference type="EC" id="5.3.1.12" evidence="4"/>
<dbReference type="GO" id="GO:0008880">
    <property type="term" value="F:glucuronate isomerase activity"/>
    <property type="evidence" value="ECO:0007669"/>
    <property type="project" value="UniProtKB-EC"/>
</dbReference>
<dbReference type="GO" id="GO:0019698">
    <property type="term" value="P:D-galacturonate catabolic process"/>
    <property type="evidence" value="ECO:0007669"/>
    <property type="project" value="TreeGrafter"/>
</dbReference>
<evidence type="ECO:0000256" key="4">
    <source>
        <dbReference type="ARBA" id="ARBA00012546"/>
    </source>
</evidence>
<evidence type="ECO:0000256" key="3">
    <source>
        <dbReference type="ARBA" id="ARBA00008397"/>
    </source>
</evidence>
<organism evidence="7 8">
    <name type="scientific">Bifidobacterium longum subsp. infantis</name>
    <dbReference type="NCBI Taxonomy" id="1682"/>
    <lineage>
        <taxon>Bacteria</taxon>
        <taxon>Bacillati</taxon>
        <taxon>Actinomycetota</taxon>
        <taxon>Actinomycetes</taxon>
        <taxon>Bifidobacteriales</taxon>
        <taxon>Bifidobacteriaceae</taxon>
        <taxon>Bifidobacterium</taxon>
    </lineage>
</organism>
<evidence type="ECO:0000256" key="6">
    <source>
        <dbReference type="ARBA" id="ARBA00023235"/>
    </source>
</evidence>
<evidence type="ECO:0000313" key="7">
    <source>
        <dbReference type="EMBL" id="ALE09418.1"/>
    </source>
</evidence>